<evidence type="ECO:0000313" key="2">
    <source>
        <dbReference type="Proteomes" id="UP000474718"/>
    </source>
</evidence>
<sequence length="121" mass="13781">MCEICRQVNCPSGCPNAPLDDWPRCECCGQDAVGLFEGKALCVRHLEQSAFSLAGAEDRNEFLQDHWQQFCGYLRVVGGKAFLLSREYDVGSLVADFCEDFLAETYFFWLCNHGQFEYETI</sequence>
<name>A0ABW9WVY9_9FIRM</name>
<dbReference type="RefSeq" id="WP_161213429.1">
    <property type="nucleotide sequence ID" value="NZ_WWVX01000005.1"/>
</dbReference>
<reference evidence="1 2" key="1">
    <citation type="journal article" date="2019" name="Nat. Med.">
        <title>A library of human gut bacterial isolates paired with longitudinal multiomics data enables mechanistic microbiome research.</title>
        <authorList>
            <person name="Poyet M."/>
            <person name="Groussin M."/>
            <person name="Gibbons S.M."/>
            <person name="Avila-Pacheco J."/>
            <person name="Jiang X."/>
            <person name="Kearney S.M."/>
            <person name="Perrotta A.R."/>
            <person name="Berdy B."/>
            <person name="Zhao S."/>
            <person name="Lieberman T.D."/>
            <person name="Swanson P.K."/>
            <person name="Smith M."/>
            <person name="Roesemann S."/>
            <person name="Alexander J.E."/>
            <person name="Rich S.A."/>
            <person name="Livny J."/>
            <person name="Vlamakis H."/>
            <person name="Clish C."/>
            <person name="Bullock K."/>
            <person name="Deik A."/>
            <person name="Scott J."/>
            <person name="Pierce K.A."/>
            <person name="Xavier R.J."/>
            <person name="Alm E.J."/>
        </authorList>
    </citation>
    <scope>NUCLEOTIDE SEQUENCE [LARGE SCALE GENOMIC DNA]</scope>
    <source>
        <strain evidence="1 2">BIOML-A2</strain>
    </source>
</reference>
<gene>
    <name evidence="1" type="ORF">GT747_07990</name>
</gene>
<comment type="caution">
    <text evidence="1">The sequence shown here is derived from an EMBL/GenBank/DDBJ whole genome shotgun (WGS) entry which is preliminary data.</text>
</comment>
<organism evidence="1 2">
    <name type="scientific">Bittarella massiliensis</name>
    <name type="common">ex Durand et al. 2017</name>
    <dbReference type="NCBI Taxonomy" id="1720313"/>
    <lineage>
        <taxon>Bacteria</taxon>
        <taxon>Bacillati</taxon>
        <taxon>Bacillota</taxon>
        <taxon>Clostridia</taxon>
        <taxon>Eubacteriales</taxon>
        <taxon>Oscillospiraceae</taxon>
        <taxon>Bittarella (ex Durand et al. 2017)</taxon>
    </lineage>
</organism>
<dbReference type="Proteomes" id="UP000474718">
    <property type="component" value="Unassembled WGS sequence"/>
</dbReference>
<keyword evidence="2" id="KW-1185">Reference proteome</keyword>
<protein>
    <submittedName>
        <fullName evidence="1">Uncharacterized protein</fullName>
    </submittedName>
</protein>
<proteinExistence type="predicted"/>
<dbReference type="EMBL" id="WWVX01000005">
    <property type="protein sequence ID" value="MZL69693.1"/>
    <property type="molecule type" value="Genomic_DNA"/>
</dbReference>
<evidence type="ECO:0000313" key="1">
    <source>
        <dbReference type="EMBL" id="MZL69693.1"/>
    </source>
</evidence>
<accession>A0ABW9WVY9</accession>